<evidence type="ECO:0000259" key="6">
    <source>
        <dbReference type="Pfam" id="PF00139"/>
    </source>
</evidence>
<evidence type="ECO:0000256" key="2">
    <source>
        <dbReference type="ARBA" id="ARBA00022729"/>
    </source>
</evidence>
<proteinExistence type="inferred from homology"/>
<name>Q5ZEX4_9FABA</name>
<evidence type="ECO:0000256" key="1">
    <source>
        <dbReference type="ARBA" id="ARBA00007606"/>
    </source>
</evidence>
<sequence length="267" mass="29385">MASSNFSTVLSLALFLVLLTHANSASETSFNFHTFNKTNLILQGDATVSSKGHLRLTDDTGDSMGRAFYSAPVQIRDSTTGKVASFDTNFTFNMPVHKENPYGLAFALVPVGSRPKSKGHFLGLFDKRNDKEASTVAVAFVNHWYPSSNGRLIGIDVNSILPIERAPWYFGQGRQADVRITYHSSSTVLEVSLYYPSTGKSYDFYSRVKLDEEVDDWVSVGFSATSGLSEVSNETNDLISWSFSSKFSDHTTSESSNLANVVLNKIL</sequence>
<evidence type="ECO:0000256" key="3">
    <source>
        <dbReference type="ARBA" id="ARBA00022734"/>
    </source>
</evidence>
<dbReference type="Pfam" id="PF00139">
    <property type="entry name" value="Lectin_legB"/>
    <property type="match status" value="1"/>
</dbReference>
<feature type="chain" id="PRO_5004265008" evidence="5">
    <location>
        <begin position="25"/>
        <end position="267"/>
    </location>
</feature>
<protein>
    <submittedName>
        <fullName evidence="7">Alpha-amylase inhibitor-like</fullName>
    </submittedName>
</protein>
<dbReference type="InterPro" id="IPR016363">
    <property type="entry name" value="L-lectin"/>
</dbReference>
<dbReference type="InterPro" id="IPR000985">
    <property type="entry name" value="Lectin_LegA_CS"/>
</dbReference>
<keyword evidence="7" id="KW-0022">Alpha-amylase inhibitor</keyword>
<accession>Q5ZEX4</accession>
<feature type="signal peptide" evidence="5">
    <location>
        <begin position="1"/>
        <end position="24"/>
    </location>
</feature>
<dbReference type="SUPFAM" id="SSF49899">
    <property type="entry name" value="Concanavalin A-like lectins/glucanases"/>
    <property type="match status" value="1"/>
</dbReference>
<dbReference type="Gene3D" id="2.60.120.200">
    <property type="match status" value="1"/>
</dbReference>
<dbReference type="PROSITE" id="PS00308">
    <property type="entry name" value="LECTIN_LEGUME_ALPHA"/>
    <property type="match status" value="1"/>
</dbReference>
<dbReference type="InterPro" id="IPR013320">
    <property type="entry name" value="ConA-like_dom_sf"/>
</dbReference>
<dbReference type="InterPro" id="IPR001220">
    <property type="entry name" value="Legume_lectin_dom"/>
</dbReference>
<dbReference type="InterPro" id="IPR050258">
    <property type="entry name" value="Leguminous_Lectin"/>
</dbReference>
<gene>
    <name evidence="7" type="primary">ail</name>
</gene>
<dbReference type="CDD" id="cd06899">
    <property type="entry name" value="lectin_legume_LecRK_Arcelin_ConA"/>
    <property type="match status" value="1"/>
</dbReference>
<keyword evidence="2 5" id="KW-0732">Signal</keyword>
<dbReference type="EMBL" id="AJ845192">
    <property type="protein sequence ID" value="CAH60169.1"/>
    <property type="molecule type" value="Genomic_DNA"/>
</dbReference>
<dbReference type="PANTHER" id="PTHR32401:SF45">
    <property type="entry name" value="LECTIN"/>
    <property type="match status" value="1"/>
</dbReference>
<dbReference type="GO" id="GO:0015066">
    <property type="term" value="F:alpha-amylase inhibitor activity"/>
    <property type="evidence" value="ECO:0007669"/>
    <property type="project" value="UniProtKB-KW"/>
</dbReference>
<evidence type="ECO:0000313" key="7">
    <source>
        <dbReference type="EMBL" id="CAH60169.1"/>
    </source>
</evidence>
<keyword evidence="4" id="KW-0325">Glycoprotein</keyword>
<evidence type="ECO:0000256" key="5">
    <source>
        <dbReference type="SAM" id="SignalP"/>
    </source>
</evidence>
<keyword evidence="3" id="KW-0430">Lectin</keyword>
<reference evidence="7" key="1">
    <citation type="journal article" date="2007" name="Theor. Appl. Genet.">
        <title>Evolutionary analysis of the APA genes in the Phaseolus genus: wild and cultivated bean species as sources of lectin-related resistance factors?</title>
        <authorList>
            <person name="Lioi L."/>
            <person name="Galasso I."/>
            <person name="Lanave C."/>
            <person name="Daminati M.G."/>
            <person name="Bollini R."/>
            <person name="Sparvoli F."/>
        </authorList>
    </citation>
    <scope>NUCLEOTIDE SEQUENCE</scope>
    <source>
        <tissue evidence="7">Leaf</tissue>
    </source>
</reference>
<evidence type="ECO:0000256" key="4">
    <source>
        <dbReference type="ARBA" id="ARBA00023180"/>
    </source>
</evidence>
<dbReference type="PANTHER" id="PTHR32401">
    <property type="entry name" value="CONCANAVALIN A-LIKE LECTIN FAMILY PROTEIN"/>
    <property type="match status" value="1"/>
</dbReference>
<dbReference type="PIRSF" id="PIRSF002690">
    <property type="entry name" value="L-type_lectin_plant"/>
    <property type="match status" value="1"/>
</dbReference>
<comment type="similarity">
    <text evidence="1">Belongs to the leguminous lectin family.</text>
</comment>
<organism evidence="7">
    <name type="scientific">Phaseolus microcarpus</name>
    <dbReference type="NCBI Taxonomy" id="87068"/>
    <lineage>
        <taxon>Eukaryota</taxon>
        <taxon>Viridiplantae</taxon>
        <taxon>Streptophyta</taxon>
        <taxon>Embryophyta</taxon>
        <taxon>Tracheophyta</taxon>
        <taxon>Spermatophyta</taxon>
        <taxon>Magnoliopsida</taxon>
        <taxon>eudicotyledons</taxon>
        <taxon>Gunneridae</taxon>
        <taxon>Pentapetalae</taxon>
        <taxon>rosids</taxon>
        <taxon>fabids</taxon>
        <taxon>Fabales</taxon>
        <taxon>Fabaceae</taxon>
        <taxon>Papilionoideae</taxon>
        <taxon>50 kb inversion clade</taxon>
        <taxon>NPAAA clade</taxon>
        <taxon>indigoferoid/millettioid clade</taxon>
        <taxon>Phaseoleae</taxon>
        <taxon>Phaseolus</taxon>
    </lineage>
</organism>
<feature type="domain" description="Legume lectin" evidence="6">
    <location>
        <begin position="28"/>
        <end position="257"/>
    </location>
</feature>
<dbReference type="GO" id="GO:0030246">
    <property type="term" value="F:carbohydrate binding"/>
    <property type="evidence" value="ECO:0007669"/>
    <property type="project" value="UniProtKB-KW"/>
</dbReference>
<dbReference type="AlphaFoldDB" id="Q5ZEX4"/>